<gene>
    <name evidence="1" type="ORF">FM21_33930</name>
</gene>
<reference evidence="1 2" key="1">
    <citation type="submission" date="2014-05" db="EMBL/GenBank/DDBJ databases">
        <title>Complete genome sequence of the Streptomyces mutabilis TRM45540.</title>
        <authorList>
            <person name="Luo X."/>
            <person name="Zhang L."/>
        </authorList>
    </citation>
    <scope>NUCLEOTIDE SEQUENCE [LARGE SCALE GENOMIC DNA]</scope>
    <source>
        <strain evidence="1 2">TRM45540</strain>
    </source>
</reference>
<sequence>MQFETLQYQGNPDIVSFVRSGEKVPAVTGEDRMGKAEGFEVWVVRADAFKAQLKWLNWSAQSELGQKVRRIVKWDLKPAVGAHLREQMLPSKHTSFDPADWLPAGRYGQRDIVIDGLAFTVDLSVASGGILVVVIQVRTVQ</sequence>
<protein>
    <submittedName>
        <fullName evidence="1">Uncharacterized protein</fullName>
    </submittedName>
</protein>
<dbReference type="AlphaFoldDB" id="A0A086MQZ8"/>
<dbReference type="Proteomes" id="UP000029095">
    <property type="component" value="Unassembled WGS sequence"/>
</dbReference>
<evidence type="ECO:0000313" key="2">
    <source>
        <dbReference type="Proteomes" id="UP000029095"/>
    </source>
</evidence>
<dbReference type="EMBL" id="JNFQ01000007">
    <property type="protein sequence ID" value="KFG71316.1"/>
    <property type="molecule type" value="Genomic_DNA"/>
</dbReference>
<proteinExistence type="predicted"/>
<comment type="caution">
    <text evidence="1">The sequence shown here is derived from an EMBL/GenBank/DDBJ whole genome shotgun (WGS) entry which is preliminary data.</text>
</comment>
<dbReference type="HOGENOM" id="CLU_1824267_0_0_11"/>
<name>A0A086MQZ8_9ACTN</name>
<keyword evidence="2" id="KW-1185">Reference proteome</keyword>
<accession>A0A086MQZ8</accession>
<organism evidence="1 2">
    <name type="scientific">Streptomyces mutabilis</name>
    <dbReference type="NCBI Taxonomy" id="67332"/>
    <lineage>
        <taxon>Bacteria</taxon>
        <taxon>Bacillati</taxon>
        <taxon>Actinomycetota</taxon>
        <taxon>Actinomycetes</taxon>
        <taxon>Kitasatosporales</taxon>
        <taxon>Streptomycetaceae</taxon>
        <taxon>Streptomyces</taxon>
    </lineage>
</organism>
<evidence type="ECO:0000313" key="1">
    <source>
        <dbReference type="EMBL" id="KFG71316.1"/>
    </source>
</evidence>